<feature type="chain" id="PRO_5019318043" description="Secreted protein" evidence="1">
    <location>
        <begin position="22"/>
        <end position="110"/>
    </location>
</feature>
<proteinExistence type="predicted"/>
<evidence type="ECO:0000313" key="3">
    <source>
        <dbReference type="Proteomes" id="UP000287651"/>
    </source>
</evidence>
<name>A0A426YEN3_ENSVE</name>
<feature type="signal peptide" evidence="1">
    <location>
        <begin position="1"/>
        <end position="21"/>
    </location>
</feature>
<evidence type="ECO:0000313" key="2">
    <source>
        <dbReference type="EMBL" id="RRT50140.1"/>
    </source>
</evidence>
<comment type="caution">
    <text evidence="2">The sequence shown here is derived from an EMBL/GenBank/DDBJ whole genome shotgun (WGS) entry which is preliminary data.</text>
</comment>
<protein>
    <recommendedName>
        <fullName evidence="4">Secreted protein</fullName>
    </recommendedName>
</protein>
<dbReference type="Proteomes" id="UP000287651">
    <property type="component" value="Unassembled WGS sequence"/>
</dbReference>
<accession>A0A426YEN3</accession>
<dbReference type="AlphaFoldDB" id="A0A426YEN3"/>
<organism evidence="2 3">
    <name type="scientific">Ensete ventricosum</name>
    <name type="common">Abyssinian banana</name>
    <name type="synonym">Musa ensete</name>
    <dbReference type="NCBI Taxonomy" id="4639"/>
    <lineage>
        <taxon>Eukaryota</taxon>
        <taxon>Viridiplantae</taxon>
        <taxon>Streptophyta</taxon>
        <taxon>Embryophyta</taxon>
        <taxon>Tracheophyta</taxon>
        <taxon>Spermatophyta</taxon>
        <taxon>Magnoliopsida</taxon>
        <taxon>Liliopsida</taxon>
        <taxon>Zingiberales</taxon>
        <taxon>Musaceae</taxon>
        <taxon>Ensete</taxon>
    </lineage>
</organism>
<dbReference type="EMBL" id="AMZH03012933">
    <property type="protein sequence ID" value="RRT50140.1"/>
    <property type="molecule type" value="Genomic_DNA"/>
</dbReference>
<evidence type="ECO:0008006" key="4">
    <source>
        <dbReference type="Google" id="ProtNLM"/>
    </source>
</evidence>
<keyword evidence="1" id="KW-0732">Signal</keyword>
<evidence type="ECO:0000256" key="1">
    <source>
        <dbReference type="SAM" id="SignalP"/>
    </source>
</evidence>
<gene>
    <name evidence="2" type="ORF">B296_00051928</name>
</gene>
<reference evidence="2 3" key="1">
    <citation type="journal article" date="2014" name="Agronomy (Basel)">
        <title>A Draft Genome Sequence for Ensete ventricosum, the Drought-Tolerant Tree Against Hunger.</title>
        <authorList>
            <person name="Harrison J."/>
            <person name="Moore K.A."/>
            <person name="Paszkiewicz K."/>
            <person name="Jones T."/>
            <person name="Grant M."/>
            <person name="Ambacheew D."/>
            <person name="Muzemil S."/>
            <person name="Studholme D.J."/>
        </authorList>
    </citation>
    <scope>NUCLEOTIDE SEQUENCE [LARGE SCALE GENOMIC DNA]</scope>
</reference>
<sequence>MWAVAVPLLVFFRLLFSANEGQPVLERFGRPSSTSAVCMKQRLLCGWFWFRSEVFRFPAHRSVSHTRPHITAGVCLKVPCSSRSESRIDAGCSSVAKKKGEGCLLCAKAG</sequence>